<dbReference type="EMBL" id="LAJX01000046">
    <property type="protein sequence ID" value="KJV07328.1"/>
    <property type="molecule type" value="Genomic_DNA"/>
</dbReference>
<protein>
    <recommendedName>
        <fullName evidence="5">PAS domain-containing protein</fullName>
    </recommendedName>
</protein>
<comment type="caution">
    <text evidence="3">The sequence shown here is derived from an EMBL/GenBank/DDBJ whole genome shotgun (WGS) entry which is preliminary data.</text>
</comment>
<dbReference type="InterPro" id="IPR000700">
    <property type="entry name" value="PAS-assoc_C"/>
</dbReference>
<dbReference type="SMART" id="SM00086">
    <property type="entry name" value="PAC"/>
    <property type="match status" value="1"/>
</dbReference>
<dbReference type="Proteomes" id="UP000033684">
    <property type="component" value="Unassembled WGS sequence"/>
</dbReference>
<reference evidence="3 4" key="2">
    <citation type="journal article" date="2016" name="Microb. Ecol.">
        <title>Genome Characteristics of a Novel Type I Methanotroph (Sn10-6) Isolated from a Flooded Indian Rice Field.</title>
        <authorList>
            <person name="Rahalkar M.C."/>
            <person name="Pandit P.S."/>
            <person name="Dhakephalkar P.K."/>
            <person name="Pore S."/>
            <person name="Arora P."/>
            <person name="Kapse N."/>
        </authorList>
    </citation>
    <scope>NUCLEOTIDE SEQUENCE [LARGE SCALE GENOMIC DNA]</scope>
    <source>
        <strain evidence="3 4">Sn10-6</strain>
    </source>
</reference>
<dbReference type="InterPro" id="IPR000014">
    <property type="entry name" value="PAS"/>
</dbReference>
<dbReference type="Pfam" id="PF13426">
    <property type="entry name" value="PAS_9"/>
    <property type="match status" value="1"/>
</dbReference>
<sequence length="214" mass="24377">MSLSLTTHLPVPLDFVAFACENMHDAVYLIDSTFKFKYVNQSACQTLGYSQNELLNMGVADIDFSLSPVAINAMHQQVIEQGYACFETRHQRKDGSSFPVEVNITQYQYNNENMSLCVVRDITERKRLYFEKQQLIDALEESADFISYAELNHTILFINIAGLRMVGLDENTKVNTLQINDLHPKWVIELLNETAIPTALAHGVLAWRKRVITS</sequence>
<evidence type="ECO:0000259" key="2">
    <source>
        <dbReference type="PROSITE" id="PS50113"/>
    </source>
</evidence>
<accession>A0A0F3ILD7</accession>
<reference evidence="4" key="1">
    <citation type="submission" date="2015-03" db="EMBL/GenBank/DDBJ databases">
        <title>Draft genome sequence of a novel methanotroph (Sn10-6) isolated from flooded ricefield rhizosphere in India.</title>
        <authorList>
            <person name="Pandit P.S."/>
            <person name="Pore S.D."/>
            <person name="Arora P."/>
            <person name="Kapse N.G."/>
            <person name="Dhakephalkar P.K."/>
            <person name="Rahalkar M.C."/>
        </authorList>
    </citation>
    <scope>NUCLEOTIDE SEQUENCE [LARGE SCALE GENOMIC DNA]</scope>
    <source>
        <strain evidence="4">Sn10-6</strain>
    </source>
</reference>
<evidence type="ECO:0000313" key="4">
    <source>
        <dbReference type="Proteomes" id="UP000033684"/>
    </source>
</evidence>
<organism evidence="3 4">
    <name type="scientific">Methylocucumis oryzae</name>
    <dbReference type="NCBI Taxonomy" id="1632867"/>
    <lineage>
        <taxon>Bacteria</taxon>
        <taxon>Pseudomonadati</taxon>
        <taxon>Pseudomonadota</taxon>
        <taxon>Gammaproteobacteria</taxon>
        <taxon>Methylococcales</taxon>
        <taxon>Methylococcaceae</taxon>
        <taxon>Methylocucumis</taxon>
    </lineage>
</organism>
<dbReference type="PROSITE" id="PS50112">
    <property type="entry name" value="PAS"/>
    <property type="match status" value="1"/>
</dbReference>
<dbReference type="AlphaFoldDB" id="A0A0F3ILD7"/>
<dbReference type="NCBIfam" id="TIGR00229">
    <property type="entry name" value="sensory_box"/>
    <property type="match status" value="1"/>
</dbReference>
<name>A0A0F3ILD7_9GAMM</name>
<dbReference type="OrthoDB" id="111890at2"/>
<feature type="domain" description="PAS" evidence="1">
    <location>
        <begin position="21"/>
        <end position="56"/>
    </location>
</feature>
<dbReference type="PROSITE" id="PS50113">
    <property type="entry name" value="PAC"/>
    <property type="match status" value="1"/>
</dbReference>
<feature type="domain" description="PAC" evidence="2">
    <location>
        <begin position="84"/>
        <end position="134"/>
    </location>
</feature>
<gene>
    <name evidence="3" type="ORF">VZ94_05345</name>
</gene>
<dbReference type="SMART" id="SM00091">
    <property type="entry name" value="PAS"/>
    <property type="match status" value="2"/>
</dbReference>
<evidence type="ECO:0008006" key="5">
    <source>
        <dbReference type="Google" id="ProtNLM"/>
    </source>
</evidence>
<dbReference type="RefSeq" id="WP_045778453.1">
    <property type="nucleotide sequence ID" value="NZ_LAJX01000046.1"/>
</dbReference>
<dbReference type="SUPFAM" id="SSF55785">
    <property type="entry name" value="PYP-like sensor domain (PAS domain)"/>
    <property type="match status" value="1"/>
</dbReference>
<dbReference type="CDD" id="cd00130">
    <property type="entry name" value="PAS"/>
    <property type="match status" value="1"/>
</dbReference>
<proteinExistence type="predicted"/>
<dbReference type="InterPro" id="IPR001610">
    <property type="entry name" value="PAC"/>
</dbReference>
<dbReference type="InterPro" id="IPR035965">
    <property type="entry name" value="PAS-like_dom_sf"/>
</dbReference>
<evidence type="ECO:0000313" key="3">
    <source>
        <dbReference type="EMBL" id="KJV07328.1"/>
    </source>
</evidence>
<dbReference type="Gene3D" id="3.30.450.20">
    <property type="entry name" value="PAS domain"/>
    <property type="match status" value="1"/>
</dbReference>
<keyword evidence="4" id="KW-1185">Reference proteome</keyword>
<evidence type="ECO:0000259" key="1">
    <source>
        <dbReference type="PROSITE" id="PS50112"/>
    </source>
</evidence>